<dbReference type="Gene3D" id="3.40.50.300">
    <property type="entry name" value="P-loop containing nucleotide triphosphate hydrolases"/>
    <property type="match status" value="1"/>
</dbReference>
<evidence type="ECO:0000313" key="1">
    <source>
        <dbReference type="EMBL" id="AKQ64864.1"/>
    </source>
</evidence>
<name>A0A0H4WPZ9_9BACT</name>
<dbReference type="eggNOG" id="COG0132">
    <property type="taxonomic scope" value="Bacteria"/>
</dbReference>
<dbReference type="STRING" id="1297742.A176_001776"/>
<keyword evidence="2" id="KW-1185">Reference proteome</keyword>
<dbReference type="PATRIC" id="fig|1297742.4.peg.1799"/>
<organism evidence="1 2">
    <name type="scientific">Pseudomyxococcus hansupus</name>
    <dbReference type="NCBI Taxonomy" id="1297742"/>
    <lineage>
        <taxon>Bacteria</taxon>
        <taxon>Pseudomonadati</taxon>
        <taxon>Myxococcota</taxon>
        <taxon>Myxococcia</taxon>
        <taxon>Myxococcales</taxon>
        <taxon>Cystobacterineae</taxon>
        <taxon>Myxococcaceae</taxon>
        <taxon>Pseudomyxococcus</taxon>
    </lineage>
</organism>
<dbReference type="AlphaFoldDB" id="A0A0H4WPZ9"/>
<dbReference type="RefSeq" id="WP_002634117.1">
    <property type="nucleotide sequence ID" value="NZ_CP012109.1"/>
</dbReference>
<dbReference type="SUPFAM" id="SSF52540">
    <property type="entry name" value="P-loop containing nucleoside triphosphate hydrolases"/>
    <property type="match status" value="1"/>
</dbReference>
<accession>A0A0H4WPZ9</accession>
<dbReference type="OrthoDB" id="145933at2"/>
<gene>
    <name evidence="1" type="ORF">A176_001776</name>
</gene>
<dbReference type="EMBL" id="CP012109">
    <property type="protein sequence ID" value="AKQ64864.1"/>
    <property type="molecule type" value="Genomic_DNA"/>
</dbReference>
<protein>
    <recommendedName>
        <fullName evidence="3">DUF1611 domain-containing protein</fullName>
    </recommendedName>
</protein>
<evidence type="ECO:0008006" key="3">
    <source>
        <dbReference type="Google" id="ProtNLM"/>
    </source>
</evidence>
<evidence type="ECO:0000313" key="2">
    <source>
        <dbReference type="Proteomes" id="UP000009026"/>
    </source>
</evidence>
<reference evidence="1 2" key="1">
    <citation type="journal article" date="2016" name="PLoS ONE">
        <title>Complete Genome Sequence and Comparative Genomics of a Novel Myxobacterium Myxococcus hansupus.</title>
        <authorList>
            <person name="Sharma G."/>
            <person name="Narwani T."/>
            <person name="Subramanian S."/>
        </authorList>
    </citation>
    <scope>NUCLEOTIDE SEQUENCE [LARGE SCALE GENOMIC DNA]</scope>
    <source>
        <strain evidence="2">mixupus</strain>
    </source>
</reference>
<dbReference type="KEGG" id="mym:A176_001776"/>
<dbReference type="InterPro" id="IPR027417">
    <property type="entry name" value="P-loop_NTPase"/>
</dbReference>
<sequence>MKVFVDKVGSVTRNLGLGRTVHLAHEVKAEEGAVVAVRIHGDKSTYNQLEDVHGRLVTLHAGDIVVGALGHRNALHGYEGVVPETVTVGERLHVLNMGGVIGKCTSHNHGVGLPFEAEVLGQVLEFPELMSRTGQPAHVSSGALKGTSSPVKCPVVYVVGTCMNAGKTFAAAAMVRKLAQAGFRVGGAKLTGVSLMRDTLSMQDSGADVVMDFTDAGIVCTGPRTGARVARVLFSELAAENVDVIVAETGDGIMGEYGVQGILADPELKSLAGAWVLCANDPVGASGGVRHLREAYGIDVDVVAGPATDNAVGVRFVEQVVGIPARNARADAAALGGLILEKLAPKLGAGRKS</sequence>
<dbReference type="Proteomes" id="UP000009026">
    <property type="component" value="Chromosome"/>
</dbReference>
<proteinExistence type="predicted"/>